<organism evidence="1">
    <name type="scientific">uncultured Eubacteriales bacterium</name>
    <dbReference type="NCBI Taxonomy" id="172733"/>
    <lineage>
        <taxon>Bacteria</taxon>
        <taxon>Bacillati</taxon>
        <taxon>Bacillota</taxon>
        <taxon>Clostridia</taxon>
        <taxon>Eubacteriales</taxon>
        <taxon>environmental samples</taxon>
    </lineage>
</organism>
<name>A0A212IWC5_9FIRM</name>
<gene>
    <name evidence="1" type="ORF">KL86CLO1_10124</name>
</gene>
<evidence type="ECO:0000313" key="1">
    <source>
        <dbReference type="EMBL" id="SBV91462.1"/>
    </source>
</evidence>
<proteinExistence type="predicted"/>
<reference evidence="1" key="1">
    <citation type="submission" date="2016-04" db="EMBL/GenBank/DDBJ databases">
        <authorList>
            <person name="Evans L.H."/>
            <person name="Alamgir A."/>
            <person name="Owens N."/>
            <person name="Weber N.D."/>
            <person name="Virtaneva K."/>
            <person name="Barbian K."/>
            <person name="Babar A."/>
            <person name="Rosenke K."/>
        </authorList>
    </citation>
    <scope>NUCLEOTIDE SEQUENCE</scope>
    <source>
        <strain evidence="1">86</strain>
    </source>
</reference>
<dbReference type="AlphaFoldDB" id="A0A212IWC5"/>
<accession>A0A212IWC5</accession>
<dbReference type="EMBL" id="FLUN01000001">
    <property type="protein sequence ID" value="SBV91462.1"/>
    <property type="molecule type" value="Genomic_DNA"/>
</dbReference>
<protein>
    <submittedName>
        <fullName evidence="1">Uncharacterized protein</fullName>
    </submittedName>
</protein>
<sequence length="69" mass="7762">MYTKLENVCICIFLKGMNRFAAHILTGATNTQIAVVHTGPWQFAVLRRGSEKKIALERGGGAHEEEKYR</sequence>